<dbReference type="AlphaFoldDB" id="A0A1I8EM65"/>
<protein>
    <submittedName>
        <fullName evidence="1">Uncharacterized protein</fullName>
    </submittedName>
</protein>
<evidence type="ECO:0000313" key="1">
    <source>
        <dbReference type="WBParaSite" id="maker-PairedContig_310-snap-gene-1.29-mRNA-1"/>
    </source>
</evidence>
<organism evidence="1">
    <name type="scientific">Wuchereria bancrofti</name>
    <dbReference type="NCBI Taxonomy" id="6293"/>
    <lineage>
        <taxon>Eukaryota</taxon>
        <taxon>Metazoa</taxon>
        <taxon>Ecdysozoa</taxon>
        <taxon>Nematoda</taxon>
        <taxon>Chromadorea</taxon>
        <taxon>Rhabditida</taxon>
        <taxon>Spirurina</taxon>
        <taxon>Spiruromorpha</taxon>
        <taxon>Filarioidea</taxon>
        <taxon>Onchocercidae</taxon>
        <taxon>Wuchereria</taxon>
    </lineage>
</organism>
<accession>A0A1I8EM65</accession>
<dbReference type="WBParaSite" id="maker-PairedContig_310-snap-gene-1.29-mRNA-1">
    <property type="protein sequence ID" value="maker-PairedContig_310-snap-gene-1.29-mRNA-1"/>
    <property type="gene ID" value="maker-PairedContig_310-snap-gene-1.29"/>
</dbReference>
<proteinExistence type="predicted"/>
<dbReference type="Gene3D" id="2.60.120.650">
    <property type="entry name" value="Cupin"/>
    <property type="match status" value="1"/>
</dbReference>
<dbReference type="STRING" id="6293.A0A1I8EM65"/>
<name>A0A1I8EM65_WUCBA</name>
<reference evidence="1" key="1">
    <citation type="submission" date="2016-11" db="UniProtKB">
        <authorList>
            <consortium name="WormBaseParasite"/>
        </authorList>
    </citation>
    <scope>IDENTIFICATION</scope>
    <source>
        <strain evidence="1">pt0022</strain>
    </source>
</reference>
<sequence>MDTSKITVEEFAENYESRHVPVVLTVRLHVGPRLENVLYVLHLSTLSVDYCIMLLKKYRSQRFKCGEGEDGRSVKLKMIF</sequence>